<keyword evidence="3" id="KW-1185">Reference proteome</keyword>
<evidence type="ECO:0000256" key="1">
    <source>
        <dbReference type="SAM" id="MobiDB-lite"/>
    </source>
</evidence>
<reference evidence="2 3" key="1">
    <citation type="submission" date="2018-07" db="EMBL/GenBank/DDBJ databases">
        <title>The complete nuclear genome of the prasinophyte Chloropicon primus (CCMP1205).</title>
        <authorList>
            <person name="Pombert J.-F."/>
            <person name="Otis C."/>
            <person name="Turmel M."/>
            <person name="Lemieux C."/>
        </authorList>
    </citation>
    <scope>NUCLEOTIDE SEQUENCE [LARGE SCALE GENOMIC DNA]</scope>
    <source>
        <strain evidence="2 3">CCMP1205</strain>
    </source>
</reference>
<evidence type="ECO:0000313" key="3">
    <source>
        <dbReference type="Proteomes" id="UP000316726"/>
    </source>
</evidence>
<name>A0A5B8MQZ9_9CHLO</name>
<accession>A0A5B8MQZ9</accession>
<dbReference type="Proteomes" id="UP000316726">
    <property type="component" value="Chromosome 9"/>
</dbReference>
<feature type="compositionally biased region" description="Low complexity" evidence="1">
    <location>
        <begin position="104"/>
        <end position="117"/>
    </location>
</feature>
<dbReference type="EMBL" id="CP031042">
    <property type="protein sequence ID" value="QDZ22979.1"/>
    <property type="molecule type" value="Genomic_DNA"/>
</dbReference>
<gene>
    <name evidence="2" type="ORF">A3770_09p54970</name>
</gene>
<feature type="region of interest" description="Disordered" evidence="1">
    <location>
        <begin position="89"/>
        <end position="142"/>
    </location>
</feature>
<proteinExistence type="predicted"/>
<protein>
    <submittedName>
        <fullName evidence="2">Uncharacterized protein</fullName>
    </submittedName>
</protein>
<organism evidence="2 3">
    <name type="scientific">Chloropicon primus</name>
    <dbReference type="NCBI Taxonomy" id="1764295"/>
    <lineage>
        <taxon>Eukaryota</taxon>
        <taxon>Viridiplantae</taxon>
        <taxon>Chlorophyta</taxon>
        <taxon>Chloropicophyceae</taxon>
        <taxon>Chloropicales</taxon>
        <taxon>Chloropicaceae</taxon>
        <taxon>Chloropicon</taxon>
    </lineage>
</organism>
<dbReference type="AlphaFoldDB" id="A0A5B8MQZ9"/>
<sequence>MVGTRAKGAMRRWEAMGEDAEDRGAGLRPRLATAKEEELDDLEKAIERVETDTRTRSQLAELELRMARYKCVVHSADAIVEAIDTVFTESEDDAGGKGRAGEDSSCGTFSASSWSSASDEEGTVADGDTASSSVSFLSEGDC</sequence>
<feature type="region of interest" description="Disordered" evidence="1">
    <location>
        <begin position="1"/>
        <end position="30"/>
    </location>
</feature>
<evidence type="ECO:0000313" key="2">
    <source>
        <dbReference type="EMBL" id="QDZ22979.1"/>
    </source>
</evidence>